<organism evidence="1 2">
    <name type="scientific">Taklimakanibacter albus</name>
    <dbReference type="NCBI Taxonomy" id="2800327"/>
    <lineage>
        <taxon>Bacteria</taxon>
        <taxon>Pseudomonadati</taxon>
        <taxon>Pseudomonadota</taxon>
        <taxon>Alphaproteobacteria</taxon>
        <taxon>Hyphomicrobiales</taxon>
        <taxon>Aestuariivirgaceae</taxon>
        <taxon>Taklimakanibacter</taxon>
    </lineage>
</organism>
<evidence type="ECO:0000313" key="1">
    <source>
        <dbReference type="EMBL" id="MBK1865418.1"/>
    </source>
</evidence>
<name>A0ACC5QZ08_9HYPH</name>
<proteinExistence type="predicted"/>
<accession>A0ACC5QZ08</accession>
<comment type="caution">
    <text evidence="1">The sequence shown here is derived from an EMBL/GenBank/DDBJ whole genome shotgun (WGS) entry which is preliminary data.</text>
</comment>
<dbReference type="EMBL" id="JAENHL010000004">
    <property type="protein sequence ID" value="MBK1865418.1"/>
    <property type="molecule type" value="Genomic_DNA"/>
</dbReference>
<evidence type="ECO:0000313" key="2">
    <source>
        <dbReference type="Proteomes" id="UP000616151"/>
    </source>
</evidence>
<keyword evidence="2" id="KW-1185">Reference proteome</keyword>
<dbReference type="Proteomes" id="UP000616151">
    <property type="component" value="Unassembled WGS sequence"/>
</dbReference>
<sequence>MASFPRIIPLVVASALFMENTDSTVIATSLPAIAADLHEDPVILKLAFTTYLLALTVFIPVSGWCADRFGARNVFRAAIAIFTLGSIACGLATSLEGLIAARALQGMGGAMMVPVGRLIILRTVSKSEMVNALALLTIPALLGPVFGPPLGGFITTYFHWRWIFFINVPFGLLGLALATIYMPNIREEGVPPLDAKGFLLSGLGLSSLVFGATVFGRDVLPAHGAEILMVVGAVLTAIYVRHARRTANPILDLNLLKIATFRSGALGGNLFRVGVGAIPFLLPLMLQLGFGLTPFQSGSLTFAAALGALTMKFTAARIIKHFGFRTVLVCNALVSAVFLAVQGLFTPETPHLVILAVLLAGGFFRSLQFTALNALSYSDISPREMGKATSFYSVAQQLSLATGVFCAASVLEIAQYLRGDLSLTVADFSFAFFAVAIISSLSVFSHLKLDKDAGAEVSGRVAVKVGEST</sequence>
<reference evidence="1" key="1">
    <citation type="submission" date="2021-01" db="EMBL/GenBank/DDBJ databases">
        <authorList>
            <person name="Sun Q."/>
        </authorList>
    </citation>
    <scope>NUCLEOTIDE SEQUENCE</scope>
    <source>
        <strain evidence="1">YIM B02566</strain>
    </source>
</reference>
<gene>
    <name evidence="1" type="ORF">JHL16_03575</name>
</gene>
<protein>
    <submittedName>
        <fullName evidence="1">Multidrug efflux MFS transporter</fullName>
    </submittedName>
</protein>